<reference evidence="2" key="2">
    <citation type="submission" date="2015-01" db="EMBL/GenBank/DDBJ databases">
        <title>Evolutionary Origins and Diversification of the Mycorrhizal Mutualists.</title>
        <authorList>
            <consortium name="DOE Joint Genome Institute"/>
            <consortium name="Mycorrhizal Genomics Consortium"/>
            <person name="Kohler A."/>
            <person name="Kuo A."/>
            <person name="Nagy L.G."/>
            <person name="Floudas D."/>
            <person name="Copeland A."/>
            <person name="Barry K.W."/>
            <person name="Cichocki N."/>
            <person name="Veneault-Fourrey C."/>
            <person name="LaButti K."/>
            <person name="Lindquist E.A."/>
            <person name="Lipzen A."/>
            <person name="Lundell T."/>
            <person name="Morin E."/>
            <person name="Murat C."/>
            <person name="Riley R."/>
            <person name="Ohm R."/>
            <person name="Sun H."/>
            <person name="Tunlid A."/>
            <person name="Henrissat B."/>
            <person name="Grigoriev I.V."/>
            <person name="Hibbett D.S."/>
            <person name="Martin F."/>
        </authorList>
    </citation>
    <scope>NUCLEOTIDE SEQUENCE [LARGE SCALE GENOMIC DNA]</scope>
    <source>
        <strain evidence="2">ATCC 200175</strain>
    </source>
</reference>
<protein>
    <submittedName>
        <fullName evidence="1">Uncharacterized protein</fullName>
    </submittedName>
</protein>
<feature type="non-terminal residue" evidence="1">
    <location>
        <position position="1"/>
    </location>
</feature>
<dbReference type="Proteomes" id="UP000053647">
    <property type="component" value="Unassembled WGS sequence"/>
</dbReference>
<keyword evidence="2" id="KW-1185">Reference proteome</keyword>
<evidence type="ECO:0000313" key="1">
    <source>
        <dbReference type="EMBL" id="KIJ13950.1"/>
    </source>
</evidence>
<dbReference type="InterPro" id="IPR041078">
    <property type="entry name" value="Plavaka"/>
</dbReference>
<organism evidence="1 2">
    <name type="scientific">Paxillus involutus ATCC 200175</name>
    <dbReference type="NCBI Taxonomy" id="664439"/>
    <lineage>
        <taxon>Eukaryota</taxon>
        <taxon>Fungi</taxon>
        <taxon>Dikarya</taxon>
        <taxon>Basidiomycota</taxon>
        <taxon>Agaricomycotina</taxon>
        <taxon>Agaricomycetes</taxon>
        <taxon>Agaricomycetidae</taxon>
        <taxon>Boletales</taxon>
        <taxon>Paxilineae</taxon>
        <taxon>Paxillaceae</taxon>
        <taxon>Paxillus</taxon>
    </lineage>
</organism>
<dbReference type="AlphaFoldDB" id="A0A0C9TEC6"/>
<name>A0A0C9TEC6_PAXIN</name>
<reference evidence="1 2" key="1">
    <citation type="submission" date="2014-06" db="EMBL/GenBank/DDBJ databases">
        <authorList>
            <consortium name="DOE Joint Genome Institute"/>
            <person name="Kuo A."/>
            <person name="Kohler A."/>
            <person name="Nagy L.G."/>
            <person name="Floudas D."/>
            <person name="Copeland A."/>
            <person name="Barry K.W."/>
            <person name="Cichocki N."/>
            <person name="Veneault-Fourrey C."/>
            <person name="LaButti K."/>
            <person name="Lindquist E.A."/>
            <person name="Lipzen A."/>
            <person name="Lundell T."/>
            <person name="Morin E."/>
            <person name="Murat C."/>
            <person name="Sun H."/>
            <person name="Tunlid A."/>
            <person name="Henrissat B."/>
            <person name="Grigoriev I.V."/>
            <person name="Hibbett D.S."/>
            <person name="Martin F."/>
            <person name="Nordberg H.P."/>
            <person name="Cantor M.N."/>
            <person name="Hua S.X."/>
        </authorList>
    </citation>
    <scope>NUCLEOTIDE SEQUENCE [LARGE SCALE GENOMIC DNA]</scope>
    <source>
        <strain evidence="1 2">ATCC 200175</strain>
    </source>
</reference>
<feature type="non-terminal residue" evidence="1">
    <location>
        <position position="752"/>
    </location>
</feature>
<dbReference type="OrthoDB" id="3199698at2759"/>
<dbReference type="EMBL" id="KN819347">
    <property type="protein sequence ID" value="KIJ13950.1"/>
    <property type="molecule type" value="Genomic_DNA"/>
</dbReference>
<dbReference type="HOGENOM" id="CLU_006344_1_0_1"/>
<accession>A0A0C9TEC6</accession>
<evidence type="ECO:0000313" key="2">
    <source>
        <dbReference type="Proteomes" id="UP000053647"/>
    </source>
</evidence>
<gene>
    <name evidence="1" type="ORF">PAXINDRAFT_35694</name>
</gene>
<dbReference type="Pfam" id="PF18759">
    <property type="entry name" value="Plavaka"/>
    <property type="match status" value="1"/>
</dbReference>
<proteinExistence type="predicted"/>
<sequence>PPFADHQHLYKTIDNTPLGDIKWESFSVQYTSTIPTVNPPPWMQENFEVWFRNPRHVVHHIIRNPSFANEFDLCPFREYSAEGDIRQFQDFMSGDWAWKQADIIAEDQDMLGSTFVPIVLGSDKMTVSVGTGNNEFYPLYLSIGNVRNNVRRAHRDALVLIGFLAIPKTTKEHAPNTAFQRFRRQLFHSLLAMILNPLKPGMTKPDIVKFGDGYHRRVVYGLGPYIADYEEQALLTCIVRGWCPRCLSTRANLDADARTHCREFTEALFEESTLAILWEEYGIVGDLVTVWGHLNVFLQPFTNDFPRADIHQLITPDLLHQLIKGCFKDHLVDWVEAYLRAKHSKREAEHILDDIDCRIAAVAPFTGLRRFPQGRGFKQWTGDDSKALMKVYITAIKGHVPHEIVRTFRAFLEFCYSVRRHIITERNLEEIEDALARFHHYREIFMSGEFSVVTMFSLPRQHSAKHYPALIRLFGAPNGLCSSITECKYIKAVKEPYRQSSRYAALGQMLLTNQRLNKIAASHIDFTNRGMLEGTCLSSALSSLALELQIPTLSDLVCWFLFIQSHPEDPRDPMEIPLTSCPHFEGRISTFNSASSRFYAPSDLSGIGGMHTEYIHSAPMWRSTGPRRDCVFVGTNVDETGMRAYDIARILAFFSFTYRGVLYPCAVIQWFDKIGDCPDEDTGMWMVRPSSLANHSPSFTVIHIDTIFRSAHLIPIYGQRVISRDIQPHHSYDTFKAFYVNKYADHHSFEIA</sequence>